<dbReference type="SUPFAM" id="SSF57716">
    <property type="entry name" value="Glucocorticoid receptor-like (DNA-binding domain)"/>
    <property type="match status" value="1"/>
</dbReference>
<dbReference type="GO" id="GO:0000978">
    <property type="term" value="F:RNA polymerase II cis-regulatory region sequence-specific DNA binding"/>
    <property type="evidence" value="ECO:0007669"/>
    <property type="project" value="TreeGrafter"/>
</dbReference>
<evidence type="ECO:0000256" key="5">
    <source>
        <dbReference type="ARBA" id="ARBA00023125"/>
    </source>
</evidence>
<dbReference type="InterPro" id="IPR000536">
    <property type="entry name" value="Nucl_hrmn_rcpt_lig-bd"/>
</dbReference>
<sequence length="374" mass="43450">MNQRICCVCGDRAVGYNFSALTCDSCRSFFRRIAPRAQEFKCFLNNNCEITSTTRKLCKKCRIHKCFAVGMKRESILSGEDRDYTSRGNTDAIVDSTTDLCTDLHRTTINGKGFSQQFMSIPALIRGLIFNFQELEINRFKELFSSAAVMREPSLRTTSETINLVDAFRVLQMRCDVKCRRIVKMSTNMTEFVNLCDEDKIALLKTGCPEIICLISVLNFNFDGEFWTVHIDGENATVLRLDLFRYVSGNIYDEHRRFLFAINDEYNNDINIIDLLTAIILFNPNHPNLIHKDLVKLQQQTYMYLLQRYLEIKHNSKSESETRFLRLMNCLQVLYPLNRIHVQRIRETEPQNVGPLVEEIYDIKPQNALSYMVS</sequence>
<evidence type="ECO:0000313" key="12">
    <source>
        <dbReference type="Proteomes" id="UP000728032"/>
    </source>
</evidence>
<dbReference type="Proteomes" id="UP000728032">
    <property type="component" value="Unassembled WGS sequence"/>
</dbReference>
<dbReference type="GO" id="GO:0030154">
    <property type="term" value="P:cell differentiation"/>
    <property type="evidence" value="ECO:0007669"/>
    <property type="project" value="TreeGrafter"/>
</dbReference>
<evidence type="ECO:0000259" key="10">
    <source>
        <dbReference type="PROSITE" id="PS51843"/>
    </source>
</evidence>
<organism evidence="11">
    <name type="scientific">Oppiella nova</name>
    <dbReference type="NCBI Taxonomy" id="334625"/>
    <lineage>
        <taxon>Eukaryota</taxon>
        <taxon>Metazoa</taxon>
        <taxon>Ecdysozoa</taxon>
        <taxon>Arthropoda</taxon>
        <taxon>Chelicerata</taxon>
        <taxon>Arachnida</taxon>
        <taxon>Acari</taxon>
        <taxon>Acariformes</taxon>
        <taxon>Sarcoptiformes</taxon>
        <taxon>Oribatida</taxon>
        <taxon>Brachypylina</taxon>
        <taxon>Oppioidea</taxon>
        <taxon>Oppiidae</taxon>
        <taxon>Oppiella</taxon>
    </lineage>
</organism>
<keyword evidence="1" id="KW-0479">Metal-binding</keyword>
<dbReference type="SUPFAM" id="SSF48508">
    <property type="entry name" value="Nuclear receptor ligand-binding domain"/>
    <property type="match status" value="1"/>
</dbReference>
<dbReference type="InterPro" id="IPR035500">
    <property type="entry name" value="NHR-like_dom_sf"/>
</dbReference>
<evidence type="ECO:0000256" key="4">
    <source>
        <dbReference type="ARBA" id="ARBA00023015"/>
    </source>
</evidence>
<dbReference type="PANTHER" id="PTHR24082">
    <property type="entry name" value="NUCLEAR HORMONE RECEPTOR"/>
    <property type="match status" value="1"/>
</dbReference>
<reference evidence="11" key="1">
    <citation type="submission" date="2020-11" db="EMBL/GenBank/DDBJ databases">
        <authorList>
            <person name="Tran Van P."/>
        </authorList>
    </citation>
    <scope>NUCLEOTIDE SEQUENCE</scope>
</reference>
<evidence type="ECO:0000256" key="6">
    <source>
        <dbReference type="ARBA" id="ARBA00023163"/>
    </source>
</evidence>
<accession>A0A7R9MAT5</accession>
<dbReference type="GO" id="GO:0045944">
    <property type="term" value="P:positive regulation of transcription by RNA polymerase II"/>
    <property type="evidence" value="ECO:0007669"/>
    <property type="project" value="TreeGrafter"/>
</dbReference>
<evidence type="ECO:0000256" key="7">
    <source>
        <dbReference type="ARBA" id="ARBA00023170"/>
    </source>
</evidence>
<feature type="domain" description="Nuclear receptor" evidence="9">
    <location>
        <begin position="3"/>
        <end position="78"/>
    </location>
</feature>
<feature type="domain" description="NR LBD" evidence="10">
    <location>
        <begin position="142"/>
        <end position="367"/>
    </location>
</feature>
<keyword evidence="7" id="KW-0675">Receptor</keyword>
<protein>
    <submittedName>
        <fullName evidence="11">Uncharacterized protein</fullName>
    </submittedName>
</protein>
<gene>
    <name evidence="11" type="ORF">ONB1V03_LOCUS13400</name>
</gene>
<dbReference type="GO" id="GO:0000122">
    <property type="term" value="P:negative regulation of transcription by RNA polymerase II"/>
    <property type="evidence" value="ECO:0007669"/>
    <property type="project" value="TreeGrafter"/>
</dbReference>
<name>A0A7R9MAT5_9ACAR</name>
<keyword evidence="3" id="KW-0862">Zinc</keyword>
<keyword evidence="5" id="KW-0238">DNA-binding</keyword>
<dbReference type="Gene3D" id="3.30.50.10">
    <property type="entry name" value="Erythroid Transcription Factor GATA-1, subunit A"/>
    <property type="match status" value="1"/>
</dbReference>
<dbReference type="PROSITE" id="PS00031">
    <property type="entry name" value="NUCLEAR_REC_DBD_1"/>
    <property type="match status" value="1"/>
</dbReference>
<proteinExistence type="predicted"/>
<keyword evidence="4" id="KW-0805">Transcription regulation</keyword>
<evidence type="ECO:0000313" key="11">
    <source>
        <dbReference type="EMBL" id="CAD7656764.1"/>
    </source>
</evidence>
<dbReference type="EMBL" id="OC926530">
    <property type="protein sequence ID" value="CAD7656764.1"/>
    <property type="molecule type" value="Genomic_DNA"/>
</dbReference>
<evidence type="ECO:0000259" key="9">
    <source>
        <dbReference type="PROSITE" id="PS51030"/>
    </source>
</evidence>
<dbReference type="GO" id="GO:0004879">
    <property type="term" value="F:nuclear receptor activity"/>
    <property type="evidence" value="ECO:0007669"/>
    <property type="project" value="TreeGrafter"/>
</dbReference>
<dbReference type="PANTHER" id="PTHR24082:SF283">
    <property type="entry name" value="NUCLEAR HORMONE RECEPTOR HR96"/>
    <property type="match status" value="1"/>
</dbReference>
<evidence type="ECO:0000256" key="8">
    <source>
        <dbReference type="ARBA" id="ARBA00023242"/>
    </source>
</evidence>
<dbReference type="PRINTS" id="PR00398">
    <property type="entry name" value="STRDHORMONER"/>
</dbReference>
<keyword evidence="6" id="KW-0804">Transcription</keyword>
<dbReference type="InterPro" id="IPR050234">
    <property type="entry name" value="Nuclear_hormone_rcpt_NR1"/>
</dbReference>
<dbReference type="EMBL" id="CAJPVJ010011705">
    <property type="protein sequence ID" value="CAG2173951.1"/>
    <property type="molecule type" value="Genomic_DNA"/>
</dbReference>
<keyword evidence="8" id="KW-0539">Nucleus</keyword>
<dbReference type="PROSITE" id="PS51843">
    <property type="entry name" value="NR_LBD"/>
    <property type="match status" value="1"/>
</dbReference>
<dbReference type="SMART" id="SM00399">
    <property type="entry name" value="ZnF_C4"/>
    <property type="match status" value="1"/>
</dbReference>
<keyword evidence="12" id="KW-1185">Reference proteome</keyword>
<dbReference type="PRINTS" id="PR00047">
    <property type="entry name" value="STROIDFINGER"/>
</dbReference>
<dbReference type="Pfam" id="PF00105">
    <property type="entry name" value="zf-C4"/>
    <property type="match status" value="1"/>
</dbReference>
<keyword evidence="2" id="KW-0863">Zinc-finger</keyword>
<dbReference type="PROSITE" id="PS51030">
    <property type="entry name" value="NUCLEAR_REC_DBD_2"/>
    <property type="match status" value="1"/>
</dbReference>
<dbReference type="Gene3D" id="1.10.565.10">
    <property type="entry name" value="Retinoid X Receptor"/>
    <property type="match status" value="1"/>
</dbReference>
<dbReference type="GO" id="GO:0008270">
    <property type="term" value="F:zinc ion binding"/>
    <property type="evidence" value="ECO:0007669"/>
    <property type="project" value="UniProtKB-KW"/>
</dbReference>
<dbReference type="SMART" id="SM00430">
    <property type="entry name" value="HOLI"/>
    <property type="match status" value="1"/>
</dbReference>
<dbReference type="InterPro" id="IPR013088">
    <property type="entry name" value="Znf_NHR/GATA"/>
</dbReference>
<dbReference type="OrthoDB" id="6355676at2759"/>
<dbReference type="AlphaFoldDB" id="A0A7R9MAT5"/>
<evidence type="ECO:0000256" key="1">
    <source>
        <dbReference type="ARBA" id="ARBA00022723"/>
    </source>
</evidence>
<evidence type="ECO:0000256" key="3">
    <source>
        <dbReference type="ARBA" id="ARBA00022833"/>
    </source>
</evidence>
<dbReference type="InterPro" id="IPR001723">
    <property type="entry name" value="Nuclear_hrmn_rcpt"/>
</dbReference>
<evidence type="ECO:0000256" key="2">
    <source>
        <dbReference type="ARBA" id="ARBA00022771"/>
    </source>
</evidence>
<dbReference type="InterPro" id="IPR001628">
    <property type="entry name" value="Znf_hrmn_rcpt"/>
</dbReference>